<proteinExistence type="predicted"/>
<dbReference type="EMBL" id="GGEC01073442">
    <property type="protein sequence ID" value="MBX53926.1"/>
    <property type="molecule type" value="Transcribed_RNA"/>
</dbReference>
<sequence length="18" mass="2096">MIFCCVASFSFRCPFFCS</sequence>
<dbReference type="AlphaFoldDB" id="A0A2P2PGP0"/>
<name>A0A2P2PGP0_RHIMU</name>
<reference evidence="1" key="1">
    <citation type="submission" date="2018-02" db="EMBL/GenBank/DDBJ databases">
        <title>Rhizophora mucronata_Transcriptome.</title>
        <authorList>
            <person name="Meera S.P."/>
            <person name="Sreeshan A."/>
            <person name="Augustine A."/>
        </authorList>
    </citation>
    <scope>NUCLEOTIDE SEQUENCE</scope>
    <source>
        <tissue evidence="1">Leaf</tissue>
    </source>
</reference>
<evidence type="ECO:0000313" key="1">
    <source>
        <dbReference type="EMBL" id="MBX53926.1"/>
    </source>
</evidence>
<organism evidence="1">
    <name type="scientific">Rhizophora mucronata</name>
    <name type="common">Asiatic mangrove</name>
    <dbReference type="NCBI Taxonomy" id="61149"/>
    <lineage>
        <taxon>Eukaryota</taxon>
        <taxon>Viridiplantae</taxon>
        <taxon>Streptophyta</taxon>
        <taxon>Embryophyta</taxon>
        <taxon>Tracheophyta</taxon>
        <taxon>Spermatophyta</taxon>
        <taxon>Magnoliopsida</taxon>
        <taxon>eudicotyledons</taxon>
        <taxon>Gunneridae</taxon>
        <taxon>Pentapetalae</taxon>
        <taxon>rosids</taxon>
        <taxon>fabids</taxon>
        <taxon>Malpighiales</taxon>
        <taxon>Rhizophoraceae</taxon>
        <taxon>Rhizophora</taxon>
    </lineage>
</organism>
<accession>A0A2P2PGP0</accession>
<protein>
    <submittedName>
        <fullName evidence="1">Uncharacterized protein</fullName>
    </submittedName>
</protein>